<dbReference type="InterPro" id="IPR036388">
    <property type="entry name" value="WH-like_DNA-bd_sf"/>
</dbReference>
<evidence type="ECO:0000313" key="6">
    <source>
        <dbReference type="Proteomes" id="UP001523565"/>
    </source>
</evidence>
<organism evidence="5 6">
    <name type="scientific">Ohessyouella blattaphilus</name>
    <dbReference type="NCBI Taxonomy" id="2949333"/>
    <lineage>
        <taxon>Bacteria</taxon>
        <taxon>Bacillati</taxon>
        <taxon>Bacillota</taxon>
        <taxon>Clostridia</taxon>
        <taxon>Lachnospirales</taxon>
        <taxon>Lachnospiraceae</taxon>
        <taxon>Ohessyouella</taxon>
    </lineage>
</organism>
<gene>
    <name evidence="5" type="ORF">NK118_07965</name>
</gene>
<evidence type="ECO:0000256" key="1">
    <source>
        <dbReference type="ARBA" id="ARBA00023015"/>
    </source>
</evidence>
<dbReference type="PROSITE" id="PS50995">
    <property type="entry name" value="HTH_MARR_2"/>
    <property type="match status" value="1"/>
</dbReference>
<reference evidence="5 6" key="1">
    <citation type="journal article" date="2022" name="Genome Biol. Evol.">
        <title>Host diet, physiology and behaviors set the stage for Lachnospiraceae cladogenesis.</title>
        <authorList>
            <person name="Vera-Ponce De Leon A."/>
            <person name="Schneider M."/>
            <person name="Jahnes B.C."/>
            <person name="Sadowski V."/>
            <person name="Camuy-Velez L.A."/>
            <person name="Duan J."/>
            <person name="Sabree Z.L."/>
        </authorList>
    </citation>
    <scope>NUCLEOTIDE SEQUENCE [LARGE SCALE GENOMIC DNA]</scope>
    <source>
        <strain evidence="5 6">PAL227</strain>
    </source>
</reference>
<dbReference type="Proteomes" id="UP001523565">
    <property type="component" value="Unassembled WGS sequence"/>
</dbReference>
<dbReference type="Gene3D" id="1.10.10.10">
    <property type="entry name" value="Winged helix-like DNA-binding domain superfamily/Winged helix DNA-binding domain"/>
    <property type="match status" value="1"/>
</dbReference>
<keyword evidence="6" id="KW-1185">Reference proteome</keyword>
<proteinExistence type="predicted"/>
<keyword evidence="1" id="KW-0805">Transcription regulation</keyword>
<dbReference type="SUPFAM" id="SSF46785">
    <property type="entry name" value="Winged helix' DNA-binding domain"/>
    <property type="match status" value="1"/>
</dbReference>
<name>A0ABT1EHK7_9FIRM</name>
<keyword evidence="3" id="KW-0804">Transcription</keyword>
<comment type="caution">
    <text evidence="5">The sequence shown here is derived from an EMBL/GenBank/DDBJ whole genome shotgun (WGS) entry which is preliminary data.</text>
</comment>
<dbReference type="Pfam" id="PF01047">
    <property type="entry name" value="MarR"/>
    <property type="match status" value="1"/>
</dbReference>
<dbReference type="EMBL" id="JAMZFV010000010">
    <property type="protein sequence ID" value="MCP1110183.1"/>
    <property type="molecule type" value="Genomic_DNA"/>
</dbReference>
<dbReference type="SMART" id="SM00347">
    <property type="entry name" value="HTH_MARR"/>
    <property type="match status" value="1"/>
</dbReference>
<evidence type="ECO:0000313" key="5">
    <source>
        <dbReference type="EMBL" id="MCP1110183.1"/>
    </source>
</evidence>
<evidence type="ECO:0000259" key="4">
    <source>
        <dbReference type="PROSITE" id="PS50995"/>
    </source>
</evidence>
<sequence>MKKGNSAPFFMLITTLGHLLGYRSMKRMNTIEAKPGQARILYSLRAAGQLSQAELAKRSCITAPSMTVALKKLEHMGLVEKTLDSEDKRIVRISITEKGLAQVQKIEDAIQGMDQLICENMTAEEKIIFRRLLLQVISNLEDNEEKDVYEVMREVHLDMHEHKSPHRKRGKQVDE</sequence>
<dbReference type="InterPro" id="IPR036390">
    <property type="entry name" value="WH_DNA-bd_sf"/>
</dbReference>
<protein>
    <submittedName>
        <fullName evidence="5">MarR family transcriptional regulator</fullName>
    </submittedName>
</protein>
<evidence type="ECO:0000256" key="3">
    <source>
        <dbReference type="ARBA" id="ARBA00023163"/>
    </source>
</evidence>
<dbReference type="PRINTS" id="PR00598">
    <property type="entry name" value="HTHMARR"/>
</dbReference>
<accession>A0ABT1EHK7</accession>
<dbReference type="PANTHER" id="PTHR42756">
    <property type="entry name" value="TRANSCRIPTIONAL REGULATOR, MARR"/>
    <property type="match status" value="1"/>
</dbReference>
<dbReference type="PANTHER" id="PTHR42756:SF1">
    <property type="entry name" value="TRANSCRIPTIONAL REPRESSOR OF EMRAB OPERON"/>
    <property type="match status" value="1"/>
</dbReference>
<feature type="domain" description="HTH marR-type" evidence="4">
    <location>
        <begin position="6"/>
        <end position="138"/>
    </location>
</feature>
<keyword evidence="2" id="KW-0238">DNA-binding</keyword>
<dbReference type="InterPro" id="IPR000835">
    <property type="entry name" value="HTH_MarR-typ"/>
</dbReference>
<dbReference type="RefSeq" id="WP_262069064.1">
    <property type="nucleotide sequence ID" value="NZ_JAMXOC010000010.1"/>
</dbReference>
<evidence type="ECO:0000256" key="2">
    <source>
        <dbReference type="ARBA" id="ARBA00023125"/>
    </source>
</evidence>